<dbReference type="STRING" id="981085.W9RB95"/>
<feature type="transmembrane region" description="Helical" evidence="1">
    <location>
        <begin position="269"/>
        <end position="288"/>
    </location>
</feature>
<evidence type="ECO:0000256" key="1">
    <source>
        <dbReference type="SAM" id="Phobius"/>
    </source>
</evidence>
<proteinExistence type="predicted"/>
<dbReference type="InterPro" id="IPR040283">
    <property type="entry name" value="DDB_G0292058-like"/>
</dbReference>
<feature type="transmembrane region" description="Helical" evidence="1">
    <location>
        <begin position="295"/>
        <end position="321"/>
    </location>
</feature>
<feature type="transmembrane region" description="Helical" evidence="1">
    <location>
        <begin position="120"/>
        <end position="145"/>
    </location>
</feature>
<keyword evidence="4" id="KW-1185">Reference proteome</keyword>
<feature type="transmembrane region" description="Helical" evidence="1">
    <location>
        <begin position="533"/>
        <end position="555"/>
    </location>
</feature>
<feature type="signal peptide" evidence="2">
    <location>
        <begin position="1"/>
        <end position="22"/>
    </location>
</feature>
<dbReference type="GO" id="GO:0005886">
    <property type="term" value="C:plasma membrane"/>
    <property type="evidence" value="ECO:0007669"/>
    <property type="project" value="TreeGrafter"/>
</dbReference>
<evidence type="ECO:0000313" key="3">
    <source>
        <dbReference type="EMBL" id="EXB80743.1"/>
    </source>
</evidence>
<name>W9RB95_9ROSA</name>
<dbReference type="PANTHER" id="PTHR31414:SF13">
    <property type="entry name" value="TRANSMEMBRANE PROTEIN"/>
    <property type="match status" value="1"/>
</dbReference>
<keyword evidence="1" id="KW-0472">Membrane</keyword>
<dbReference type="EMBL" id="KE344823">
    <property type="protein sequence ID" value="EXB80743.1"/>
    <property type="molecule type" value="Genomic_DNA"/>
</dbReference>
<keyword evidence="1" id="KW-1133">Transmembrane helix</keyword>
<organism evidence="3 4">
    <name type="scientific">Morus notabilis</name>
    <dbReference type="NCBI Taxonomy" id="981085"/>
    <lineage>
        <taxon>Eukaryota</taxon>
        <taxon>Viridiplantae</taxon>
        <taxon>Streptophyta</taxon>
        <taxon>Embryophyta</taxon>
        <taxon>Tracheophyta</taxon>
        <taxon>Spermatophyta</taxon>
        <taxon>Magnoliopsida</taxon>
        <taxon>eudicotyledons</taxon>
        <taxon>Gunneridae</taxon>
        <taxon>Pentapetalae</taxon>
        <taxon>rosids</taxon>
        <taxon>fabids</taxon>
        <taxon>Rosales</taxon>
        <taxon>Moraceae</taxon>
        <taxon>Moreae</taxon>
        <taxon>Morus</taxon>
    </lineage>
</organism>
<dbReference type="AlphaFoldDB" id="W9RB95"/>
<dbReference type="PANTHER" id="PTHR31414">
    <property type="entry name" value="TRANSMEMBRANE PROTEIN DDB_G0292058"/>
    <property type="match status" value="1"/>
</dbReference>
<evidence type="ECO:0000256" key="2">
    <source>
        <dbReference type="SAM" id="SignalP"/>
    </source>
</evidence>
<accession>W9RB95</accession>
<protein>
    <submittedName>
        <fullName evidence="3">Uncharacterized protein</fullName>
    </submittedName>
</protein>
<dbReference type="eggNOG" id="ENOG502QUH4">
    <property type="taxonomic scope" value="Eukaryota"/>
</dbReference>
<feature type="chain" id="PRO_5004928476" evidence="2">
    <location>
        <begin position="23"/>
        <end position="580"/>
    </location>
</feature>
<feature type="transmembrane region" description="Helical" evidence="1">
    <location>
        <begin position="157"/>
        <end position="180"/>
    </location>
</feature>
<reference evidence="4" key="1">
    <citation type="submission" date="2013-01" db="EMBL/GenBank/DDBJ databases">
        <title>Draft Genome Sequence of a Mulberry Tree, Morus notabilis C.K. Schneid.</title>
        <authorList>
            <person name="He N."/>
            <person name="Zhao S."/>
        </authorList>
    </citation>
    <scope>NUCLEOTIDE SEQUENCE</scope>
</reference>
<dbReference type="Proteomes" id="UP000030645">
    <property type="component" value="Unassembled WGS sequence"/>
</dbReference>
<keyword evidence="2" id="KW-0732">Signal</keyword>
<keyword evidence="1" id="KW-0812">Transmembrane</keyword>
<evidence type="ECO:0000313" key="4">
    <source>
        <dbReference type="Proteomes" id="UP000030645"/>
    </source>
</evidence>
<gene>
    <name evidence="3" type="ORF">L484_008523</name>
</gene>
<dbReference type="GO" id="GO:0009506">
    <property type="term" value="C:plasmodesma"/>
    <property type="evidence" value="ECO:0007669"/>
    <property type="project" value="TreeGrafter"/>
</dbReference>
<sequence length="580" mass="64868">MSCYMSLPFSLLLPLLLFLSQASSLSFSDGNSHFPHAPQTSLTPSSEWELSEKQHDYLWGTKMSFVEGPDFQPVQYYSLVLAAERTQRKDPLNGFKRYIGGWNISERHYWASVGFTAVPLFAIAAIWFVAFGLCLSLICLCHFCCGRRSYGYSGTAYTLSLICLILFSIAAVAGCIVLYAGQDKFHHSTTNTLDYVVSQADFTVGELRNVSDYLSQAKQLGVDQIFLPANVQTDIDQIQIKINSSASNVADKTAENADDMRDLLDSVRLALIIVAAIMLVLIFLGLLFSLFGMQILVYILVITGWIIVAGTFILCGTFLILHTVAGDTCVAMDQWVLNPTAHTALDEIMPCVDKTMAQETVLRSKEVTLQIVELINEVITNVSNINFAPQFVPFYFNQSGPLVPILCNPYHHDLTDRVCTAGEVDMNNATQVWEKYVCQVAANGDDDSAPILKNINLVWEKYVCQVAANGVCTTTGRLTPNFYSQMSSGVSMSIALHSYGPFLVELQDCTFARETFSQIYSQHCPALQRYSKWIYVGLLMVSTAVMMSLIFWVIYSRERRHRIYTRQSMADDHHSEPEKD</sequence>